<gene>
    <name evidence="9 13" type="primary">thiE</name>
    <name evidence="13" type="ORF">IAC55_02235</name>
</gene>
<comment type="catalytic activity">
    <reaction evidence="6 9 10">
        <text>4-methyl-5-(2-phosphooxyethyl)-thiazole + 4-amino-2-methyl-5-(diphosphooxymethyl)pyrimidine + H(+) = thiamine phosphate + diphosphate</text>
        <dbReference type="Rhea" id="RHEA:22328"/>
        <dbReference type="ChEBI" id="CHEBI:15378"/>
        <dbReference type="ChEBI" id="CHEBI:33019"/>
        <dbReference type="ChEBI" id="CHEBI:37575"/>
        <dbReference type="ChEBI" id="CHEBI:57841"/>
        <dbReference type="ChEBI" id="CHEBI:58296"/>
        <dbReference type="EC" id="2.5.1.3"/>
    </reaction>
</comment>
<proteinExistence type="inferred from homology"/>
<evidence type="ECO:0000313" key="14">
    <source>
        <dbReference type="Proteomes" id="UP000823611"/>
    </source>
</evidence>
<comment type="caution">
    <text evidence="9">Lacks conserved residue(s) required for the propagation of feature annotation.</text>
</comment>
<evidence type="ECO:0000256" key="4">
    <source>
        <dbReference type="ARBA" id="ARBA00022842"/>
    </source>
</evidence>
<evidence type="ECO:0000256" key="9">
    <source>
        <dbReference type="HAMAP-Rule" id="MF_00097"/>
    </source>
</evidence>
<comment type="function">
    <text evidence="9">Condenses 4-methyl-5-(beta-hydroxyethyl)thiazole monophosphate (THZ-P) and 2-methyl-4-amino-5-hydroxymethyl pyrimidine pyrophosphate (HMP-PP) to form thiamine monophosphate (TMP).</text>
</comment>
<evidence type="ECO:0000256" key="10">
    <source>
        <dbReference type="RuleBase" id="RU003826"/>
    </source>
</evidence>
<dbReference type="GO" id="GO:0000287">
    <property type="term" value="F:magnesium ion binding"/>
    <property type="evidence" value="ECO:0007669"/>
    <property type="project" value="UniProtKB-UniRule"/>
</dbReference>
<keyword evidence="5 9" id="KW-0784">Thiamine biosynthesis</keyword>
<dbReference type="Gene3D" id="3.20.20.70">
    <property type="entry name" value="Aldolase class I"/>
    <property type="match status" value="1"/>
</dbReference>
<dbReference type="PANTHER" id="PTHR20857">
    <property type="entry name" value="THIAMINE-PHOSPHATE PYROPHOSPHORYLASE"/>
    <property type="match status" value="1"/>
</dbReference>
<comment type="similarity">
    <text evidence="9 10">Belongs to the thiamine-phosphate synthase family.</text>
</comment>
<dbReference type="GO" id="GO:0009229">
    <property type="term" value="P:thiamine diphosphate biosynthetic process"/>
    <property type="evidence" value="ECO:0007669"/>
    <property type="project" value="UniProtKB-UniRule"/>
</dbReference>
<dbReference type="GO" id="GO:0009228">
    <property type="term" value="P:thiamine biosynthetic process"/>
    <property type="evidence" value="ECO:0007669"/>
    <property type="project" value="UniProtKB-KW"/>
</dbReference>
<comment type="catalytic activity">
    <reaction evidence="7 9 10">
        <text>2-(2-carboxy-4-methylthiazol-5-yl)ethyl phosphate + 4-amino-2-methyl-5-(diphosphooxymethyl)pyrimidine + 2 H(+) = thiamine phosphate + CO2 + diphosphate</text>
        <dbReference type="Rhea" id="RHEA:47848"/>
        <dbReference type="ChEBI" id="CHEBI:15378"/>
        <dbReference type="ChEBI" id="CHEBI:16526"/>
        <dbReference type="ChEBI" id="CHEBI:33019"/>
        <dbReference type="ChEBI" id="CHEBI:37575"/>
        <dbReference type="ChEBI" id="CHEBI:57841"/>
        <dbReference type="ChEBI" id="CHEBI:62890"/>
        <dbReference type="EC" id="2.5.1.3"/>
    </reaction>
</comment>
<accession>A0A9D9DWK4</accession>
<feature type="domain" description="Thiamine phosphate synthase/TenI" evidence="12">
    <location>
        <begin position="4"/>
        <end position="184"/>
    </location>
</feature>
<organism evidence="13 14">
    <name type="scientific">Candidatus Fimicola merdigallinarum</name>
    <dbReference type="NCBI Taxonomy" id="2840819"/>
    <lineage>
        <taxon>Bacteria</taxon>
        <taxon>Bacillati</taxon>
        <taxon>Bacillota</taxon>
        <taxon>Clostridia</taxon>
        <taxon>Lachnospirales</taxon>
        <taxon>Lachnospiraceae</taxon>
        <taxon>Lachnospiraceae incertae sedis</taxon>
        <taxon>Candidatus Fimicola</taxon>
    </lineage>
</organism>
<dbReference type="FunFam" id="3.20.20.70:FF:000096">
    <property type="entry name" value="Thiamine-phosphate synthase"/>
    <property type="match status" value="1"/>
</dbReference>
<feature type="binding site" evidence="9">
    <location>
        <position position="86"/>
    </location>
    <ligand>
        <name>Mg(2+)</name>
        <dbReference type="ChEBI" id="CHEBI:18420"/>
    </ligand>
</feature>
<feature type="binding site" evidence="9">
    <location>
        <position position="105"/>
    </location>
    <ligand>
        <name>4-amino-2-methyl-5-(diphosphooxymethyl)pyrimidine</name>
        <dbReference type="ChEBI" id="CHEBI:57841"/>
    </ligand>
</feature>
<feature type="binding site" evidence="9">
    <location>
        <position position="134"/>
    </location>
    <ligand>
        <name>4-amino-2-methyl-5-(diphosphooxymethyl)pyrimidine</name>
        <dbReference type="ChEBI" id="CHEBI:57841"/>
    </ligand>
</feature>
<sequence>MLKVYLVTDNGKLRGRDFYTVVEESLKGGVTMVQLREKNISSREFYEKALRVRELTKKYNTPLIINDRFDIALSVGADGVHLGNSDIPVNVVRKICGDNFIIGATANTVDIAKTREKEGANYIGAGALFSTTTKNDTKPLTKERLIDIVRGVKIPVCAIGGINIDNVGIIKDTGISGVAVSSGIMGEENVFEMSKRFFDIEFKKSTD</sequence>
<comment type="catalytic activity">
    <reaction evidence="8 9 10">
        <text>2-[(2R,5Z)-2-carboxy-4-methylthiazol-5(2H)-ylidene]ethyl phosphate + 4-amino-2-methyl-5-(diphosphooxymethyl)pyrimidine + 2 H(+) = thiamine phosphate + CO2 + diphosphate</text>
        <dbReference type="Rhea" id="RHEA:47844"/>
        <dbReference type="ChEBI" id="CHEBI:15378"/>
        <dbReference type="ChEBI" id="CHEBI:16526"/>
        <dbReference type="ChEBI" id="CHEBI:33019"/>
        <dbReference type="ChEBI" id="CHEBI:37575"/>
        <dbReference type="ChEBI" id="CHEBI:57841"/>
        <dbReference type="ChEBI" id="CHEBI:62899"/>
        <dbReference type="EC" id="2.5.1.3"/>
    </reaction>
</comment>
<evidence type="ECO:0000313" key="13">
    <source>
        <dbReference type="EMBL" id="MBO8434128.1"/>
    </source>
</evidence>
<comment type="cofactor">
    <cofactor evidence="9">
        <name>Mg(2+)</name>
        <dbReference type="ChEBI" id="CHEBI:18420"/>
    </cofactor>
    <text evidence="9">Binds 1 Mg(2+) ion per subunit.</text>
</comment>
<dbReference type="SUPFAM" id="SSF51391">
    <property type="entry name" value="Thiamin phosphate synthase"/>
    <property type="match status" value="1"/>
</dbReference>
<dbReference type="NCBIfam" id="TIGR00693">
    <property type="entry name" value="thiE"/>
    <property type="match status" value="1"/>
</dbReference>
<feature type="binding site" evidence="9">
    <location>
        <position position="67"/>
    </location>
    <ligand>
        <name>Mg(2+)</name>
        <dbReference type="ChEBI" id="CHEBI:18420"/>
    </ligand>
</feature>
<dbReference type="CDD" id="cd00564">
    <property type="entry name" value="TMP_TenI"/>
    <property type="match status" value="1"/>
</dbReference>
<keyword evidence="4 9" id="KW-0460">Magnesium</keyword>
<keyword evidence="3 9" id="KW-0479">Metal-binding</keyword>
<dbReference type="GO" id="GO:0005737">
    <property type="term" value="C:cytoplasm"/>
    <property type="evidence" value="ECO:0007669"/>
    <property type="project" value="TreeGrafter"/>
</dbReference>
<dbReference type="GO" id="GO:0004789">
    <property type="term" value="F:thiamine-phosphate diphosphorylase activity"/>
    <property type="evidence" value="ECO:0007669"/>
    <property type="project" value="UniProtKB-UniRule"/>
</dbReference>
<evidence type="ECO:0000256" key="11">
    <source>
        <dbReference type="RuleBase" id="RU004253"/>
    </source>
</evidence>
<evidence type="ECO:0000256" key="8">
    <source>
        <dbReference type="ARBA" id="ARBA00047883"/>
    </source>
</evidence>
<evidence type="ECO:0000256" key="5">
    <source>
        <dbReference type="ARBA" id="ARBA00022977"/>
    </source>
</evidence>
<dbReference type="HAMAP" id="MF_00097">
    <property type="entry name" value="TMP_synthase"/>
    <property type="match status" value="1"/>
</dbReference>
<dbReference type="Pfam" id="PF02581">
    <property type="entry name" value="TMP-TENI"/>
    <property type="match status" value="1"/>
</dbReference>
<evidence type="ECO:0000256" key="6">
    <source>
        <dbReference type="ARBA" id="ARBA00047334"/>
    </source>
</evidence>
<feature type="binding site" evidence="9">
    <location>
        <position position="66"/>
    </location>
    <ligand>
        <name>4-amino-2-methyl-5-(diphosphooxymethyl)pyrimidine</name>
        <dbReference type="ChEBI" id="CHEBI:57841"/>
    </ligand>
</feature>
<dbReference type="InterPro" id="IPR034291">
    <property type="entry name" value="TMP_synthase"/>
</dbReference>
<dbReference type="Proteomes" id="UP000823611">
    <property type="component" value="Unassembled WGS sequence"/>
</dbReference>
<feature type="binding site" evidence="9">
    <location>
        <position position="161"/>
    </location>
    <ligand>
        <name>2-[(2R,5Z)-2-carboxy-4-methylthiazol-5(2H)-ylidene]ethyl phosphate</name>
        <dbReference type="ChEBI" id="CHEBI:62899"/>
    </ligand>
</feature>
<dbReference type="InterPro" id="IPR013785">
    <property type="entry name" value="Aldolase_TIM"/>
</dbReference>
<feature type="binding site" evidence="9">
    <location>
        <begin position="131"/>
        <end position="133"/>
    </location>
    <ligand>
        <name>2-[(2R,5Z)-2-carboxy-4-methylthiazol-5(2H)-ylidene]ethyl phosphate</name>
        <dbReference type="ChEBI" id="CHEBI:62899"/>
    </ligand>
</feature>
<evidence type="ECO:0000256" key="1">
    <source>
        <dbReference type="ARBA" id="ARBA00005165"/>
    </source>
</evidence>
<keyword evidence="2 9" id="KW-0808">Transferase</keyword>
<name>A0A9D9DWK4_9FIRM</name>
<dbReference type="InterPro" id="IPR036206">
    <property type="entry name" value="ThiamineP_synth_sf"/>
</dbReference>
<evidence type="ECO:0000259" key="12">
    <source>
        <dbReference type="Pfam" id="PF02581"/>
    </source>
</evidence>
<evidence type="ECO:0000256" key="3">
    <source>
        <dbReference type="ARBA" id="ARBA00022723"/>
    </source>
</evidence>
<comment type="caution">
    <text evidence="13">The sequence shown here is derived from an EMBL/GenBank/DDBJ whole genome shotgun (WGS) entry which is preliminary data.</text>
</comment>
<dbReference type="EMBL" id="JADIMX010000043">
    <property type="protein sequence ID" value="MBO8434128.1"/>
    <property type="molecule type" value="Genomic_DNA"/>
</dbReference>
<protein>
    <recommendedName>
        <fullName evidence="9">Thiamine-phosphate synthase</fullName>
        <shortName evidence="9">TP synthase</shortName>
        <shortName evidence="9">TPS</shortName>
        <ecNumber evidence="9">2.5.1.3</ecNumber>
    </recommendedName>
    <alternativeName>
        <fullName evidence="9">Thiamine-phosphate pyrophosphorylase</fullName>
        <shortName evidence="9">TMP pyrophosphorylase</shortName>
        <shortName evidence="9">TMP-PPase</shortName>
    </alternativeName>
</protein>
<dbReference type="InterPro" id="IPR022998">
    <property type="entry name" value="ThiamineP_synth_TenI"/>
</dbReference>
<evidence type="ECO:0000256" key="7">
    <source>
        <dbReference type="ARBA" id="ARBA00047851"/>
    </source>
</evidence>
<dbReference type="EC" id="2.5.1.3" evidence="9"/>
<comment type="pathway">
    <text evidence="1 9 11">Cofactor biosynthesis; thiamine diphosphate biosynthesis; thiamine phosphate from 4-amino-2-methyl-5-diphosphomethylpyrimidine and 4-methyl-5-(2-phosphoethyl)-thiazole: step 1/1.</text>
</comment>
<reference evidence="13" key="1">
    <citation type="submission" date="2020-10" db="EMBL/GenBank/DDBJ databases">
        <authorList>
            <person name="Gilroy R."/>
        </authorList>
    </citation>
    <scope>NUCLEOTIDE SEQUENCE</scope>
    <source>
        <strain evidence="13">F6-4510</strain>
    </source>
</reference>
<evidence type="ECO:0000256" key="2">
    <source>
        <dbReference type="ARBA" id="ARBA00022679"/>
    </source>
</evidence>
<reference evidence="13" key="2">
    <citation type="journal article" date="2021" name="PeerJ">
        <title>Extensive microbial diversity within the chicken gut microbiome revealed by metagenomics and culture.</title>
        <authorList>
            <person name="Gilroy R."/>
            <person name="Ravi A."/>
            <person name="Getino M."/>
            <person name="Pursley I."/>
            <person name="Horton D.L."/>
            <person name="Alikhan N.F."/>
            <person name="Baker D."/>
            <person name="Gharbi K."/>
            <person name="Hall N."/>
            <person name="Watson M."/>
            <person name="Adriaenssens E.M."/>
            <person name="Foster-Nyarko E."/>
            <person name="Jarju S."/>
            <person name="Secka A."/>
            <person name="Antonio M."/>
            <person name="Oren A."/>
            <person name="Chaudhuri R.R."/>
            <person name="La Ragione R."/>
            <person name="Hildebrand F."/>
            <person name="Pallen M.J."/>
        </authorList>
    </citation>
    <scope>NUCLEOTIDE SEQUENCE</scope>
    <source>
        <strain evidence="13">F6-4510</strain>
    </source>
</reference>
<dbReference type="PANTHER" id="PTHR20857:SF23">
    <property type="entry name" value="THIAMINE BIOSYNTHETIC BIFUNCTIONAL ENZYME"/>
    <property type="match status" value="1"/>
</dbReference>
<feature type="binding site" evidence="9">
    <location>
        <begin position="34"/>
        <end position="38"/>
    </location>
    <ligand>
        <name>4-amino-2-methyl-5-(diphosphooxymethyl)pyrimidine</name>
        <dbReference type="ChEBI" id="CHEBI:57841"/>
    </ligand>
</feature>
<dbReference type="AlphaFoldDB" id="A0A9D9DWK4"/>